<gene>
    <name evidence="2" type="ORF">Scep_007810</name>
</gene>
<feature type="region of interest" description="Disordered" evidence="1">
    <location>
        <begin position="192"/>
        <end position="213"/>
    </location>
</feature>
<reference evidence="2 3" key="1">
    <citation type="submission" date="2024-01" db="EMBL/GenBank/DDBJ databases">
        <title>Genome assemblies of Stephania.</title>
        <authorList>
            <person name="Yang L."/>
        </authorList>
    </citation>
    <scope>NUCLEOTIDE SEQUENCE [LARGE SCALE GENOMIC DNA]</scope>
    <source>
        <strain evidence="2">JXDWG</strain>
        <tissue evidence="2">Leaf</tissue>
    </source>
</reference>
<protein>
    <submittedName>
        <fullName evidence="2">Uncharacterized protein</fullName>
    </submittedName>
</protein>
<feature type="compositionally biased region" description="Basic and acidic residues" evidence="1">
    <location>
        <begin position="336"/>
        <end position="347"/>
    </location>
</feature>
<name>A0AAP0KAJ4_9MAGN</name>
<dbReference type="EMBL" id="JBBNAG010000003">
    <property type="protein sequence ID" value="KAK9149053.1"/>
    <property type="molecule type" value="Genomic_DNA"/>
</dbReference>
<sequence>MSTVSFLSHSRVYIQESSARRFFSMNLDSRELGWVERATTEIIGRPQWVRRSFRGDSGNLIFQTLENHLGKLLRIWRVGSRGWDTILITYDNGRGWGMFLNGLVEDEDSHPSTFTTSRLHHGYHAPTRADLLDREQGEARKGPQAYLTTRRTSDAPKYGHRWARENQGDTVKAMRAQRQLQVTDLERNRRQTLKKPGTRRCSSSGSHGAVHGRSLTNGWQIPCGAGSARLRVGRLTGDGLQWRAMQMDISGRYDADKVARPTFGGAGTPYMDATNDGDEDTTLIAKDLRPRTFETFRFHGEGKELSEGVGLGLEIQRNQSESLDSLMQEEDDPDGDSERSKEEQRFQ</sequence>
<organism evidence="2 3">
    <name type="scientific">Stephania cephalantha</name>
    <dbReference type="NCBI Taxonomy" id="152367"/>
    <lineage>
        <taxon>Eukaryota</taxon>
        <taxon>Viridiplantae</taxon>
        <taxon>Streptophyta</taxon>
        <taxon>Embryophyta</taxon>
        <taxon>Tracheophyta</taxon>
        <taxon>Spermatophyta</taxon>
        <taxon>Magnoliopsida</taxon>
        <taxon>Ranunculales</taxon>
        <taxon>Menispermaceae</taxon>
        <taxon>Menispermoideae</taxon>
        <taxon>Cissampelideae</taxon>
        <taxon>Stephania</taxon>
    </lineage>
</organism>
<keyword evidence="3" id="KW-1185">Reference proteome</keyword>
<comment type="caution">
    <text evidence="2">The sequence shown here is derived from an EMBL/GenBank/DDBJ whole genome shotgun (WGS) entry which is preliminary data.</text>
</comment>
<proteinExistence type="predicted"/>
<feature type="compositionally biased region" description="Polar residues" evidence="1">
    <location>
        <begin position="316"/>
        <end position="325"/>
    </location>
</feature>
<accession>A0AAP0KAJ4</accession>
<feature type="region of interest" description="Disordered" evidence="1">
    <location>
        <begin position="309"/>
        <end position="347"/>
    </location>
</feature>
<dbReference type="AlphaFoldDB" id="A0AAP0KAJ4"/>
<evidence type="ECO:0000256" key="1">
    <source>
        <dbReference type="SAM" id="MobiDB-lite"/>
    </source>
</evidence>
<dbReference type="Proteomes" id="UP001419268">
    <property type="component" value="Unassembled WGS sequence"/>
</dbReference>
<evidence type="ECO:0000313" key="2">
    <source>
        <dbReference type="EMBL" id="KAK9149053.1"/>
    </source>
</evidence>
<evidence type="ECO:0000313" key="3">
    <source>
        <dbReference type="Proteomes" id="UP001419268"/>
    </source>
</evidence>